<feature type="transmembrane region" description="Helical" evidence="13">
    <location>
        <begin position="244"/>
        <end position="263"/>
    </location>
</feature>
<comment type="catalytic activity">
    <reaction evidence="1">
        <text>ATP + protein L-histidine = ADP + protein N-phospho-L-histidine.</text>
        <dbReference type="EC" id="2.7.13.3"/>
    </reaction>
</comment>
<evidence type="ECO:0000313" key="17">
    <source>
        <dbReference type="EMBL" id="USR89349.1"/>
    </source>
</evidence>
<reference evidence="17" key="1">
    <citation type="submission" date="2022-06" db="EMBL/GenBank/DDBJ databases">
        <title>Genome sequence of Phormidium yuhuli AB48 isolated from an industrial photobioreactor environment.</title>
        <authorList>
            <person name="Qiu Y."/>
            <person name="Noonan A.J.C."/>
            <person name="Dofher K."/>
            <person name="Koch M."/>
            <person name="Kieft B."/>
            <person name="Lin X."/>
            <person name="Ziels R.M."/>
            <person name="Hallam S.J."/>
        </authorList>
    </citation>
    <scope>NUCLEOTIDE SEQUENCE</scope>
    <source>
        <strain evidence="17">AB48</strain>
    </source>
</reference>
<dbReference type="PROSITE" id="PS50112">
    <property type="entry name" value="PAS"/>
    <property type="match status" value="1"/>
</dbReference>
<dbReference type="EC" id="2.7.13.3" evidence="3"/>
<dbReference type="SMART" id="SM00388">
    <property type="entry name" value="HisKA"/>
    <property type="match status" value="1"/>
</dbReference>
<keyword evidence="8" id="KW-0418">Kinase</keyword>
<keyword evidence="10" id="KW-0902">Two-component regulatory system</keyword>
<dbReference type="InterPro" id="IPR004358">
    <property type="entry name" value="Sig_transdc_His_kin-like_C"/>
</dbReference>
<dbReference type="SUPFAM" id="SSF47384">
    <property type="entry name" value="Homodimeric domain of signal transducing histidine kinase"/>
    <property type="match status" value="1"/>
</dbReference>
<keyword evidence="11 13" id="KW-0472">Membrane</keyword>
<dbReference type="RefSeq" id="WP_252659643.1">
    <property type="nucleotide sequence ID" value="NZ_CP098611.1"/>
</dbReference>
<evidence type="ECO:0000256" key="12">
    <source>
        <dbReference type="PROSITE-ProRule" id="PRU00169"/>
    </source>
</evidence>
<proteinExistence type="predicted"/>
<evidence type="ECO:0000256" key="7">
    <source>
        <dbReference type="ARBA" id="ARBA00022692"/>
    </source>
</evidence>
<dbReference type="SMART" id="SM00448">
    <property type="entry name" value="REC"/>
    <property type="match status" value="1"/>
</dbReference>
<evidence type="ECO:0000259" key="15">
    <source>
        <dbReference type="PROSITE" id="PS50110"/>
    </source>
</evidence>
<dbReference type="PROSITE" id="PS50110">
    <property type="entry name" value="RESPONSE_REGULATORY"/>
    <property type="match status" value="1"/>
</dbReference>
<dbReference type="Gene3D" id="3.30.450.20">
    <property type="entry name" value="PAS domain"/>
    <property type="match status" value="1"/>
</dbReference>
<dbReference type="NCBIfam" id="TIGR00229">
    <property type="entry name" value="sensory_box"/>
    <property type="match status" value="1"/>
</dbReference>
<dbReference type="InterPro" id="IPR035965">
    <property type="entry name" value="PAS-like_dom_sf"/>
</dbReference>
<feature type="transmembrane region" description="Helical" evidence="13">
    <location>
        <begin position="123"/>
        <end position="144"/>
    </location>
</feature>
<evidence type="ECO:0000313" key="18">
    <source>
        <dbReference type="Proteomes" id="UP001056708"/>
    </source>
</evidence>
<keyword evidence="7 13" id="KW-0812">Transmembrane</keyword>
<dbReference type="InterPro" id="IPR005467">
    <property type="entry name" value="His_kinase_dom"/>
</dbReference>
<comment type="subcellular location">
    <subcellularLocation>
        <location evidence="2">Cell membrane</location>
        <topology evidence="2">Multi-pass membrane protein</topology>
    </subcellularLocation>
</comment>
<evidence type="ECO:0000256" key="5">
    <source>
        <dbReference type="ARBA" id="ARBA00022553"/>
    </source>
</evidence>
<dbReference type="Proteomes" id="UP001056708">
    <property type="component" value="Chromosome"/>
</dbReference>
<evidence type="ECO:0000259" key="16">
    <source>
        <dbReference type="PROSITE" id="PS50112"/>
    </source>
</evidence>
<feature type="transmembrane region" description="Helical" evidence="13">
    <location>
        <begin position="14"/>
        <end position="34"/>
    </location>
</feature>
<feature type="domain" description="Response regulatory" evidence="15">
    <location>
        <begin position="717"/>
        <end position="833"/>
    </location>
</feature>
<feature type="transmembrane region" description="Helical" evidence="13">
    <location>
        <begin position="195"/>
        <end position="214"/>
    </location>
</feature>
<evidence type="ECO:0000256" key="4">
    <source>
        <dbReference type="ARBA" id="ARBA00022475"/>
    </source>
</evidence>
<keyword evidence="4" id="KW-1003">Cell membrane</keyword>
<evidence type="ECO:0000256" key="6">
    <source>
        <dbReference type="ARBA" id="ARBA00022679"/>
    </source>
</evidence>
<dbReference type="PROSITE" id="PS50109">
    <property type="entry name" value="HIS_KIN"/>
    <property type="match status" value="1"/>
</dbReference>
<feature type="domain" description="PAS" evidence="16">
    <location>
        <begin position="330"/>
        <end position="375"/>
    </location>
</feature>
<feature type="modified residue" description="4-aspartylphosphate" evidence="12">
    <location>
        <position position="766"/>
    </location>
</feature>
<dbReference type="Gene3D" id="3.40.50.2300">
    <property type="match status" value="1"/>
</dbReference>
<dbReference type="SUPFAM" id="SSF55874">
    <property type="entry name" value="ATPase domain of HSP90 chaperone/DNA topoisomerase II/histidine kinase"/>
    <property type="match status" value="1"/>
</dbReference>
<dbReference type="PANTHER" id="PTHR43047">
    <property type="entry name" value="TWO-COMPONENT HISTIDINE PROTEIN KINASE"/>
    <property type="match status" value="1"/>
</dbReference>
<dbReference type="EMBL" id="CP098611">
    <property type="protein sequence ID" value="USR89349.1"/>
    <property type="molecule type" value="Genomic_DNA"/>
</dbReference>
<keyword evidence="6" id="KW-0808">Transferase</keyword>
<dbReference type="InterPro" id="IPR007895">
    <property type="entry name" value="MASE1"/>
</dbReference>
<dbReference type="SUPFAM" id="SSF52172">
    <property type="entry name" value="CheY-like"/>
    <property type="match status" value="1"/>
</dbReference>
<dbReference type="InterPro" id="IPR003661">
    <property type="entry name" value="HisK_dim/P_dom"/>
</dbReference>
<dbReference type="Gene3D" id="3.30.565.10">
    <property type="entry name" value="Histidine kinase-like ATPase, C-terminal domain"/>
    <property type="match status" value="1"/>
</dbReference>
<sequence length="934" mass="103857">MAAFFGWKHRGQMLLPNLALAVGMYVVLTVNLSFLTLSPGVGAPVWIAAGMAIAILGVWGNSTLIGLTMGVFLFNLNRYLETPEDSLLWTVLIFNQILEYWLGARLLRRYTHCSPGFESLRDVFIFAGLVVTIPALVSAIFATLALSNIRNLSGAETLTLWQTWFTSNATGILVITPLVLSWSDRRCSQVYRQRDWLHISLITALGVAIAYSAFFRDYPIEYSLLPLLGWATFYFGWREVTSLVTLITTLAIIGTANGVGTFARPSVAASLVLLQSFISVIALSALVLCALVQERRAAEKQLEQYNQELERRVARRTASLHQSQQDLSREQTFLRNVIDTNPSLIEVRDASDRFVLANQSLAEFYGTSVEALIGRKKDELTDSTGESIPCDRSTQPKDIRAYETTIVNGRGERRCLYCLEKPLIVKLSQTETAHYWLKVATDISDHKAAEQALKQAREAADLANRAKSEFLANMSHELRTPLNGILGYAQILKRHPHSASQRQGIDVIYQCGSHLLTLINDILDLSKIEARKMELHPSDVHFPSFLRGVSQLCQIKAEPKGLAWIYQVMTPIPDAVCLDEKRLRQVLINLLGNAVKYTEMGQVTFQVAVIEHLEQGVRIRFEVEDTGVGMSPEQLERIFQPFEQVGKAAQMAEGTGLGLAISQKIVRLMGSEIQVRSEINQGSCFSFDLVLPVAQGWSAVTSPPCDQIVGYRGPRRKILLVDDKAENRGVLHSLLEPLGFDILEAVSGQQGYDYTLDQRPDLIVTDLVMPGSDGFDLIQWLRKIPECARLPIIVSSASVFEEDRDRSLNVGGNAFLPKPIQAEELLHLLQQLLNLDWEYGAMESSVEVRDDSGQGIGDVDGSADLVLPEPEVLAQLLDWAKRGNLNRIRGWSQGVIEQGGDSQGFAQELGHLARQFQEREILSMLQAALRSPTV</sequence>
<protein>
    <recommendedName>
        <fullName evidence="3">histidine kinase</fullName>
        <ecNumber evidence="3">2.7.13.3</ecNumber>
    </recommendedName>
</protein>
<feature type="transmembrane region" description="Helical" evidence="13">
    <location>
        <begin position="46"/>
        <end position="74"/>
    </location>
</feature>
<keyword evidence="5 12" id="KW-0597">Phosphoprotein</keyword>
<dbReference type="SUPFAM" id="SSF55785">
    <property type="entry name" value="PYP-like sensor domain (PAS domain)"/>
    <property type="match status" value="1"/>
</dbReference>
<dbReference type="Pfam" id="PF05231">
    <property type="entry name" value="MASE1"/>
    <property type="match status" value="1"/>
</dbReference>
<dbReference type="SMART" id="SM00387">
    <property type="entry name" value="HATPase_c"/>
    <property type="match status" value="1"/>
</dbReference>
<accession>A0ABY5AM72</accession>
<evidence type="ECO:0000256" key="13">
    <source>
        <dbReference type="SAM" id="Phobius"/>
    </source>
</evidence>
<dbReference type="InterPro" id="IPR000014">
    <property type="entry name" value="PAS"/>
</dbReference>
<evidence type="ECO:0000256" key="10">
    <source>
        <dbReference type="ARBA" id="ARBA00023012"/>
    </source>
</evidence>
<dbReference type="Gene3D" id="1.10.287.130">
    <property type="match status" value="1"/>
</dbReference>
<evidence type="ECO:0000256" key="3">
    <source>
        <dbReference type="ARBA" id="ARBA00012438"/>
    </source>
</evidence>
<keyword evidence="9 13" id="KW-1133">Transmembrane helix</keyword>
<dbReference type="Pfam" id="PF02518">
    <property type="entry name" value="HATPase_c"/>
    <property type="match status" value="1"/>
</dbReference>
<dbReference type="InterPro" id="IPR036890">
    <property type="entry name" value="HATPase_C_sf"/>
</dbReference>
<evidence type="ECO:0000256" key="9">
    <source>
        <dbReference type="ARBA" id="ARBA00022989"/>
    </source>
</evidence>
<dbReference type="Pfam" id="PF00072">
    <property type="entry name" value="Response_reg"/>
    <property type="match status" value="1"/>
</dbReference>
<dbReference type="PRINTS" id="PR00344">
    <property type="entry name" value="BCTRLSENSOR"/>
</dbReference>
<feature type="transmembrane region" description="Helical" evidence="13">
    <location>
        <begin position="269"/>
        <end position="292"/>
    </location>
</feature>
<feature type="transmembrane region" description="Helical" evidence="13">
    <location>
        <begin position="86"/>
        <end position="102"/>
    </location>
</feature>
<dbReference type="CDD" id="cd16922">
    <property type="entry name" value="HATPase_EvgS-ArcB-TorS-like"/>
    <property type="match status" value="1"/>
</dbReference>
<gene>
    <name evidence="17" type="ORF">NEA10_10630</name>
</gene>
<feature type="domain" description="Histidine kinase" evidence="14">
    <location>
        <begin position="473"/>
        <end position="693"/>
    </location>
</feature>
<name>A0ABY5AM72_9CYAN</name>
<evidence type="ECO:0000256" key="2">
    <source>
        <dbReference type="ARBA" id="ARBA00004651"/>
    </source>
</evidence>
<dbReference type="Pfam" id="PF00512">
    <property type="entry name" value="HisKA"/>
    <property type="match status" value="1"/>
</dbReference>
<dbReference type="InterPro" id="IPR011006">
    <property type="entry name" value="CheY-like_superfamily"/>
</dbReference>
<dbReference type="PANTHER" id="PTHR43047:SF72">
    <property type="entry name" value="OSMOSENSING HISTIDINE PROTEIN KINASE SLN1"/>
    <property type="match status" value="1"/>
</dbReference>
<keyword evidence="18" id="KW-1185">Reference proteome</keyword>
<feature type="transmembrane region" description="Helical" evidence="13">
    <location>
        <begin position="164"/>
        <end position="183"/>
    </location>
</feature>
<organism evidence="17 18">
    <name type="scientific">Phormidium yuhuli AB48</name>
    <dbReference type="NCBI Taxonomy" id="2940671"/>
    <lineage>
        <taxon>Bacteria</taxon>
        <taxon>Bacillati</taxon>
        <taxon>Cyanobacteriota</taxon>
        <taxon>Cyanophyceae</taxon>
        <taxon>Oscillatoriophycideae</taxon>
        <taxon>Oscillatoriales</taxon>
        <taxon>Oscillatoriaceae</taxon>
        <taxon>Phormidium</taxon>
        <taxon>Phormidium yuhuli</taxon>
    </lineage>
</organism>
<evidence type="ECO:0000256" key="11">
    <source>
        <dbReference type="ARBA" id="ARBA00023136"/>
    </source>
</evidence>
<dbReference type="InterPro" id="IPR036097">
    <property type="entry name" value="HisK_dim/P_sf"/>
</dbReference>
<dbReference type="CDD" id="cd17546">
    <property type="entry name" value="REC_hyHK_CKI1_RcsC-like"/>
    <property type="match status" value="1"/>
</dbReference>
<evidence type="ECO:0000256" key="8">
    <source>
        <dbReference type="ARBA" id="ARBA00022777"/>
    </source>
</evidence>
<evidence type="ECO:0000256" key="1">
    <source>
        <dbReference type="ARBA" id="ARBA00000085"/>
    </source>
</evidence>
<dbReference type="InterPro" id="IPR003594">
    <property type="entry name" value="HATPase_dom"/>
</dbReference>
<evidence type="ECO:0000259" key="14">
    <source>
        <dbReference type="PROSITE" id="PS50109"/>
    </source>
</evidence>
<dbReference type="InterPro" id="IPR001789">
    <property type="entry name" value="Sig_transdc_resp-reg_receiver"/>
</dbReference>
<dbReference type="CDD" id="cd00082">
    <property type="entry name" value="HisKA"/>
    <property type="match status" value="1"/>
</dbReference>